<feature type="non-terminal residue" evidence="6">
    <location>
        <position position="1"/>
    </location>
</feature>
<dbReference type="PROSITE" id="PS51034">
    <property type="entry name" value="ZP_2"/>
    <property type="match status" value="1"/>
</dbReference>
<comment type="caution">
    <text evidence="6">The sequence shown here is derived from an EMBL/GenBank/DDBJ whole genome shotgun (WGS) entry which is preliminary data.</text>
</comment>
<accession>A0AAE1QPX8</accession>
<organism evidence="6 7">
    <name type="scientific">Petrolisthes manimaculis</name>
    <dbReference type="NCBI Taxonomy" id="1843537"/>
    <lineage>
        <taxon>Eukaryota</taxon>
        <taxon>Metazoa</taxon>
        <taxon>Ecdysozoa</taxon>
        <taxon>Arthropoda</taxon>
        <taxon>Crustacea</taxon>
        <taxon>Multicrustacea</taxon>
        <taxon>Malacostraca</taxon>
        <taxon>Eumalacostraca</taxon>
        <taxon>Eucarida</taxon>
        <taxon>Decapoda</taxon>
        <taxon>Pleocyemata</taxon>
        <taxon>Anomura</taxon>
        <taxon>Galatheoidea</taxon>
        <taxon>Porcellanidae</taxon>
        <taxon>Petrolisthes</taxon>
    </lineage>
</organism>
<evidence type="ECO:0000256" key="2">
    <source>
        <dbReference type="ARBA" id="ARBA00023157"/>
    </source>
</evidence>
<feature type="region of interest" description="Disordered" evidence="3">
    <location>
        <begin position="541"/>
        <end position="567"/>
    </location>
</feature>
<dbReference type="InterPro" id="IPR042235">
    <property type="entry name" value="ZP-C_dom"/>
</dbReference>
<name>A0AAE1QPX8_9EUCA</name>
<reference evidence="6" key="1">
    <citation type="submission" date="2023-11" db="EMBL/GenBank/DDBJ databases">
        <title>Genome assemblies of two species of porcelain crab, Petrolisthes cinctipes and Petrolisthes manimaculis (Anomura: Porcellanidae).</title>
        <authorList>
            <person name="Angst P."/>
        </authorList>
    </citation>
    <scope>NUCLEOTIDE SEQUENCE</scope>
    <source>
        <strain evidence="6">PB745_02</strain>
        <tissue evidence="6">Gill</tissue>
    </source>
</reference>
<dbReference type="Proteomes" id="UP001292094">
    <property type="component" value="Unassembled WGS sequence"/>
</dbReference>
<gene>
    <name evidence="6" type="ORF">Pmani_000541</name>
</gene>
<keyword evidence="2" id="KW-1015">Disulfide bond</keyword>
<keyword evidence="4" id="KW-0812">Transmembrane</keyword>
<dbReference type="PANTHER" id="PTHR14002:SF45">
    <property type="entry name" value="ZP DOMAIN-CONTAINING PROTEIN"/>
    <property type="match status" value="1"/>
</dbReference>
<feature type="transmembrane region" description="Helical" evidence="4">
    <location>
        <begin position="809"/>
        <end position="831"/>
    </location>
</feature>
<keyword evidence="7" id="KW-1185">Reference proteome</keyword>
<protein>
    <recommendedName>
        <fullName evidence="5">ZP domain-containing protein</fullName>
    </recommendedName>
</protein>
<dbReference type="Pfam" id="PF00100">
    <property type="entry name" value="Zona_pellucida"/>
    <property type="match status" value="1"/>
</dbReference>
<keyword evidence="4" id="KW-1133">Transmembrane helix</keyword>
<keyword evidence="4" id="KW-0472">Membrane</keyword>
<feature type="compositionally biased region" description="Polar residues" evidence="3">
    <location>
        <begin position="858"/>
        <end position="872"/>
    </location>
</feature>
<feature type="domain" description="ZP" evidence="5">
    <location>
        <begin position="427"/>
        <end position="728"/>
    </location>
</feature>
<dbReference type="Gene3D" id="2.60.40.4100">
    <property type="entry name" value="Zona pellucida, ZP-C domain"/>
    <property type="match status" value="1"/>
</dbReference>
<dbReference type="PANTHER" id="PTHR14002">
    <property type="entry name" value="ENDOGLIN/TGF-BETA RECEPTOR TYPE III"/>
    <property type="match status" value="1"/>
</dbReference>
<evidence type="ECO:0000313" key="6">
    <source>
        <dbReference type="EMBL" id="KAK4329082.1"/>
    </source>
</evidence>
<dbReference type="SMART" id="SM00241">
    <property type="entry name" value="ZP"/>
    <property type="match status" value="1"/>
</dbReference>
<evidence type="ECO:0000256" key="4">
    <source>
        <dbReference type="SAM" id="Phobius"/>
    </source>
</evidence>
<dbReference type="EMBL" id="JAWZYT010000036">
    <property type="protein sequence ID" value="KAK4329082.1"/>
    <property type="molecule type" value="Genomic_DNA"/>
</dbReference>
<evidence type="ECO:0000256" key="1">
    <source>
        <dbReference type="ARBA" id="ARBA00022729"/>
    </source>
</evidence>
<dbReference type="InterPro" id="IPR001507">
    <property type="entry name" value="ZP_dom"/>
</dbReference>
<dbReference type="AlphaFoldDB" id="A0AAE1QPX8"/>
<dbReference type="InterPro" id="IPR055355">
    <property type="entry name" value="ZP-C"/>
</dbReference>
<feature type="compositionally biased region" description="Pro residues" evidence="3">
    <location>
        <begin position="544"/>
        <end position="560"/>
    </location>
</feature>
<feature type="region of interest" description="Disordered" evidence="3">
    <location>
        <begin position="836"/>
        <end position="872"/>
    </location>
</feature>
<proteinExistence type="predicted"/>
<evidence type="ECO:0000259" key="5">
    <source>
        <dbReference type="PROSITE" id="PS51034"/>
    </source>
</evidence>
<evidence type="ECO:0000256" key="3">
    <source>
        <dbReference type="SAM" id="MobiDB-lite"/>
    </source>
</evidence>
<sequence length="872" mass="93223">SQKGDLCVVETPLRTPYLRPVVETRSRCPGCLYSRPHHLTTTTTSTTTTTTTATTTTTHTPPITQVHIVVVGEPEGGAVEVVVEGEGEAEKQHGGGSGGGVVGRVALILHSIHTTPPIVFTVSATRLDNRTKHLFMVSGEDKVRGRGVGYSVGRWQVSEGLSSGRWGGSLVEAAREKFGFVTSFTRLRRANKVILSLTHGADEGEGADDECEARAGVVLDEEGGQDSRVAQCFMSVEQPVEGCFHYNMLGQNDKDIHIIEVEGSSNMNGSVTLWLVGGRTGGWKVTSGDSVGRNMTLVLRASRPTTWSLRTAALHGTITLLVVGSDQVENTSVSGAGAGGDGARGVKVEVRREDEPAGFEDLIMMVLRSEGPPVSYARIEAPTAITLTVPPTPESRLIFPSYHPDDDRPTVYVEEPESVVRGSLQVSCQDDSMIVLLPYSATRRLSAGGGLAGMTLSDISCAGRRNGSHWVIHASLSRCGFVRSASHLSRANRPGVTTYTNYVTVELGPSLSDDEDLDGSGYGAQDDSFPTHLSPIRVQCHIKPNPPPPPTTPPPPPPHTPQHKTVNEGVGGATYRLEMFRDRQHRHPFPPHHHRHLPSTAPLHHPLYVTASLASVMPWTEAYDVDLRVMLEECWLSDTPDPTPPRPMPRSGTGAMVTPLVRKSCRVAPTVTVDPPDYNSPKASFSFQVPSEYALVSSFYLHCQLGVCSADSLPRPAVNRCIKPGPHCSEEALMRVFDGQPSSSSLHTLTLGPLALHATTKSALSGGNVKATTIINEGSRNDKSNPAVPSAEGTDKAQIIVLGGLSTEVVVGIALASFAIGVCLTATLWLIHMKTDPRRQKRPDVGGPRNSGYDLSAHSGSSTPSSQAPMTA</sequence>
<evidence type="ECO:0000313" key="7">
    <source>
        <dbReference type="Proteomes" id="UP001292094"/>
    </source>
</evidence>
<keyword evidence="1" id="KW-0732">Signal</keyword>